<feature type="region of interest" description="Disordered" evidence="1">
    <location>
        <begin position="318"/>
        <end position="369"/>
    </location>
</feature>
<feature type="region of interest" description="Disordered" evidence="1">
    <location>
        <begin position="392"/>
        <end position="446"/>
    </location>
</feature>
<protein>
    <submittedName>
        <fullName evidence="2">Uncharacterized protein</fullName>
    </submittedName>
</protein>
<feature type="region of interest" description="Disordered" evidence="1">
    <location>
        <begin position="459"/>
        <end position="490"/>
    </location>
</feature>
<feature type="region of interest" description="Disordered" evidence="1">
    <location>
        <begin position="1"/>
        <end position="42"/>
    </location>
</feature>
<dbReference type="AlphaFoldDB" id="K0T3L2"/>
<gene>
    <name evidence="2" type="ORF">THAOC_10898</name>
</gene>
<organism evidence="2 3">
    <name type="scientific">Thalassiosira oceanica</name>
    <name type="common">Marine diatom</name>
    <dbReference type="NCBI Taxonomy" id="159749"/>
    <lineage>
        <taxon>Eukaryota</taxon>
        <taxon>Sar</taxon>
        <taxon>Stramenopiles</taxon>
        <taxon>Ochrophyta</taxon>
        <taxon>Bacillariophyta</taxon>
        <taxon>Coscinodiscophyceae</taxon>
        <taxon>Thalassiosirophycidae</taxon>
        <taxon>Thalassiosirales</taxon>
        <taxon>Thalassiosiraceae</taxon>
        <taxon>Thalassiosira</taxon>
    </lineage>
</organism>
<evidence type="ECO:0000313" key="2">
    <source>
        <dbReference type="EMBL" id="EJK67981.1"/>
    </source>
</evidence>
<feature type="compositionally biased region" description="Basic and acidic residues" evidence="1">
    <location>
        <begin position="420"/>
        <end position="446"/>
    </location>
</feature>
<comment type="caution">
    <text evidence="2">The sequence shown here is derived from an EMBL/GenBank/DDBJ whole genome shotgun (WGS) entry which is preliminary data.</text>
</comment>
<name>K0T3L2_THAOC</name>
<feature type="compositionally biased region" description="Low complexity" evidence="1">
    <location>
        <begin position="1"/>
        <end position="21"/>
    </location>
</feature>
<sequence length="552" mass="60479">MAAAEATAAARVATGRDAGTGPPVNPQRSPTRQRPFVRASHKGVHARHAWRHHCGVDRVTDFKETAVLVWYRDDDGVFDVIPAAAKSTEGSVGLNPFRLKKYADFDAGDGICVLKNEIEGKLEAHRLEHQQQIDEPTDGFHLSPWVGEAAYPPFRVASASGKPHRSPSLLQGASKLTARGRGAWGFPGSAPVETGNLRGHGRRAVSVAFRPAALGFRVTTIEAPEATWRGAYADLMSEFSPGRHRLCTTAAWELGLFVPRELGRDEPVPTRPSPGPPTTLASIIDPLVRGARVAHPCTQDGVSLEGVQFDGQAVLESGLFPGQETDRWEWRGPRSELDPELDPSDGTAQDTPEIQEERSSGVTHGMSGQDLLSGHALRQHVDELLRSMESSGAEVLKQDGQKADDAKIRTGIQVRSGALTDHEPDSEPEERKEEEERGARGRREFKVYPTARLGRVRGLAASDVGPRSEVLSTHTRRELGPVGRPSSLREVTKLRAEGPAAFFVGGPPEFRRRQRSPSDEESRRVMKSKVDKFRERDYLVRQQGQARQENGL</sequence>
<feature type="compositionally biased region" description="Basic and acidic residues" evidence="1">
    <location>
        <begin position="324"/>
        <end position="337"/>
    </location>
</feature>
<reference evidence="2 3" key="1">
    <citation type="journal article" date="2012" name="Genome Biol.">
        <title>Genome and low-iron response of an oceanic diatom adapted to chronic iron limitation.</title>
        <authorList>
            <person name="Lommer M."/>
            <person name="Specht M."/>
            <person name="Roy A.S."/>
            <person name="Kraemer L."/>
            <person name="Andreson R."/>
            <person name="Gutowska M.A."/>
            <person name="Wolf J."/>
            <person name="Bergner S.V."/>
            <person name="Schilhabel M.B."/>
            <person name="Klostermeier U.C."/>
            <person name="Beiko R.G."/>
            <person name="Rosenstiel P."/>
            <person name="Hippler M."/>
            <person name="Laroche J."/>
        </authorList>
    </citation>
    <scope>NUCLEOTIDE SEQUENCE [LARGE SCALE GENOMIC DNA]</scope>
    <source>
        <strain evidence="2 3">CCMP1005</strain>
    </source>
</reference>
<feature type="region of interest" description="Disordered" evidence="1">
    <location>
        <begin position="502"/>
        <end position="529"/>
    </location>
</feature>
<dbReference type="EMBL" id="AGNL01012272">
    <property type="protein sequence ID" value="EJK67981.1"/>
    <property type="molecule type" value="Genomic_DNA"/>
</dbReference>
<proteinExistence type="predicted"/>
<feature type="compositionally biased region" description="Basic and acidic residues" evidence="1">
    <location>
        <begin position="516"/>
        <end position="529"/>
    </location>
</feature>
<dbReference type="Proteomes" id="UP000266841">
    <property type="component" value="Unassembled WGS sequence"/>
</dbReference>
<evidence type="ECO:0000313" key="3">
    <source>
        <dbReference type="Proteomes" id="UP000266841"/>
    </source>
</evidence>
<evidence type="ECO:0000256" key="1">
    <source>
        <dbReference type="SAM" id="MobiDB-lite"/>
    </source>
</evidence>
<accession>K0T3L2</accession>
<feature type="compositionally biased region" description="Basic and acidic residues" evidence="1">
    <location>
        <begin position="396"/>
        <end position="408"/>
    </location>
</feature>
<keyword evidence="3" id="KW-1185">Reference proteome</keyword>